<dbReference type="Proteomes" id="UP000694388">
    <property type="component" value="Unplaced"/>
</dbReference>
<dbReference type="InterPro" id="IPR001762">
    <property type="entry name" value="Disintegrin_dom"/>
</dbReference>
<reference evidence="4" key="2">
    <citation type="submission" date="2025-09" db="UniProtKB">
        <authorList>
            <consortium name="Ensembl"/>
        </authorList>
    </citation>
    <scope>IDENTIFICATION</scope>
</reference>
<accession>A0A8C4QSW9</accession>
<dbReference type="OMA" id="PCGINKS"/>
<dbReference type="GO" id="GO:0005886">
    <property type="term" value="C:plasma membrane"/>
    <property type="evidence" value="ECO:0007669"/>
    <property type="project" value="TreeGrafter"/>
</dbReference>
<feature type="chain" id="PRO_5034310922" description="Disintegrin domain-containing protein" evidence="2">
    <location>
        <begin position="19"/>
        <end position="154"/>
    </location>
</feature>
<dbReference type="SUPFAM" id="SSF57552">
    <property type="entry name" value="Blood coagulation inhibitor (disintegrin)"/>
    <property type="match status" value="1"/>
</dbReference>
<evidence type="ECO:0000313" key="4">
    <source>
        <dbReference type="Ensembl" id="ENSEBUP00000019891.1"/>
    </source>
</evidence>
<feature type="signal peptide" evidence="2">
    <location>
        <begin position="1"/>
        <end position="18"/>
    </location>
</feature>
<reference evidence="4" key="1">
    <citation type="submission" date="2025-08" db="UniProtKB">
        <authorList>
            <consortium name="Ensembl"/>
        </authorList>
    </citation>
    <scope>IDENTIFICATION</scope>
</reference>
<evidence type="ECO:0000313" key="5">
    <source>
        <dbReference type="Proteomes" id="UP000694388"/>
    </source>
</evidence>
<keyword evidence="5" id="KW-1185">Reference proteome</keyword>
<dbReference type="Ensembl" id="ENSEBUT00000020467.1">
    <property type="protein sequence ID" value="ENSEBUP00000019891.1"/>
    <property type="gene ID" value="ENSEBUG00000012348.1"/>
</dbReference>
<dbReference type="Pfam" id="PF00200">
    <property type="entry name" value="Disintegrin"/>
    <property type="match status" value="1"/>
</dbReference>
<dbReference type="PANTHER" id="PTHR11905">
    <property type="entry name" value="ADAM A DISINTEGRIN AND METALLOPROTEASE DOMAIN"/>
    <property type="match status" value="1"/>
</dbReference>
<evidence type="ECO:0000256" key="2">
    <source>
        <dbReference type="SAM" id="SignalP"/>
    </source>
</evidence>
<dbReference type="AlphaFoldDB" id="A0A8C4QSW9"/>
<organism evidence="4 5">
    <name type="scientific">Eptatretus burgeri</name>
    <name type="common">Inshore hagfish</name>
    <dbReference type="NCBI Taxonomy" id="7764"/>
    <lineage>
        <taxon>Eukaryota</taxon>
        <taxon>Metazoa</taxon>
        <taxon>Chordata</taxon>
        <taxon>Craniata</taxon>
        <taxon>Vertebrata</taxon>
        <taxon>Cyclostomata</taxon>
        <taxon>Myxini</taxon>
        <taxon>Myxiniformes</taxon>
        <taxon>Myxinidae</taxon>
        <taxon>Eptatretinae</taxon>
        <taxon>Eptatretus</taxon>
    </lineage>
</organism>
<dbReference type="PRINTS" id="PR00289">
    <property type="entry name" value="DISINTEGRIN"/>
</dbReference>
<keyword evidence="2" id="KW-0732">Signal</keyword>
<keyword evidence="1" id="KW-1015">Disulfide bond</keyword>
<feature type="disulfide bond" evidence="1">
    <location>
        <begin position="59"/>
        <end position="79"/>
    </location>
</feature>
<sequence>MCTGLLCTKAFCMLCAHACVQECKNECCNPSTCKLSAGAWCAHGECCEHCMFLSHGETCRSARGPCDMPEFCNGSSHFCPNDRTAIDGRECLGGEAYCYQGSCLTLLAQCERIWGEATVASDQCFLEVNSKGNEFGNCGRNPKGRLRSCERPVC</sequence>
<protein>
    <recommendedName>
        <fullName evidence="3">Disintegrin domain-containing protein</fullName>
    </recommendedName>
</protein>
<evidence type="ECO:0000259" key="3">
    <source>
        <dbReference type="PROSITE" id="PS50214"/>
    </source>
</evidence>
<dbReference type="GeneTree" id="ENSGT00940000167333"/>
<dbReference type="Gene3D" id="4.10.70.10">
    <property type="entry name" value="Disintegrin domain"/>
    <property type="match status" value="1"/>
</dbReference>
<dbReference type="PANTHER" id="PTHR11905:SF136">
    <property type="entry name" value="DISINTEGRIN AND METALLOPROTEINASE DOMAIN-CONTAINING PROTEIN 9"/>
    <property type="match status" value="1"/>
</dbReference>
<proteinExistence type="predicted"/>
<dbReference type="InterPro" id="IPR006586">
    <property type="entry name" value="ADAM_Cys-rich"/>
</dbReference>
<dbReference type="PROSITE" id="PS50214">
    <property type="entry name" value="DISINTEGRIN_2"/>
    <property type="match status" value="1"/>
</dbReference>
<dbReference type="InterPro" id="IPR036436">
    <property type="entry name" value="Disintegrin_dom_sf"/>
</dbReference>
<name>A0A8C4QSW9_EPTBU</name>
<feature type="domain" description="Disintegrin" evidence="3">
    <location>
        <begin position="15"/>
        <end position="87"/>
    </location>
</feature>
<dbReference type="SMART" id="SM00050">
    <property type="entry name" value="DISIN"/>
    <property type="match status" value="1"/>
</dbReference>
<evidence type="ECO:0000256" key="1">
    <source>
        <dbReference type="PROSITE-ProRule" id="PRU00068"/>
    </source>
</evidence>
<dbReference type="SMART" id="SM00608">
    <property type="entry name" value="ACR"/>
    <property type="match status" value="1"/>
</dbReference>
<dbReference type="Pfam" id="PF08516">
    <property type="entry name" value="ADAM_CR"/>
    <property type="match status" value="1"/>
</dbReference>